<evidence type="ECO:0000313" key="3">
    <source>
        <dbReference type="Proteomes" id="UP000070414"/>
    </source>
</evidence>
<proteinExistence type="predicted"/>
<evidence type="ECO:0000313" key="2">
    <source>
        <dbReference type="EMBL" id="KXA96941.1"/>
    </source>
</evidence>
<accession>A0A133URT3</accession>
<organism evidence="2 3">
    <name type="scientific">candidate division MSBL1 archaeon SCGC-AAA259I14</name>
    <dbReference type="NCBI Taxonomy" id="1698268"/>
    <lineage>
        <taxon>Archaea</taxon>
        <taxon>Methanobacteriati</taxon>
        <taxon>Methanobacteriota</taxon>
        <taxon>candidate division MSBL1</taxon>
    </lineage>
</organism>
<gene>
    <name evidence="2" type="ORF">AKJ38_02275</name>
</gene>
<reference evidence="2 3" key="1">
    <citation type="journal article" date="2016" name="Sci. Rep.">
        <title>Metabolic traits of an uncultured archaeal lineage -MSBL1- from brine pools of the Red Sea.</title>
        <authorList>
            <person name="Mwirichia R."/>
            <person name="Alam I."/>
            <person name="Rashid M."/>
            <person name="Vinu M."/>
            <person name="Ba-Alawi W."/>
            <person name="Anthony Kamau A."/>
            <person name="Kamanda Ngugi D."/>
            <person name="Goker M."/>
            <person name="Klenk H.P."/>
            <person name="Bajic V."/>
            <person name="Stingl U."/>
        </authorList>
    </citation>
    <scope>NUCLEOTIDE SEQUENCE [LARGE SCALE GENOMIC DNA]</scope>
    <source>
        <strain evidence="2">SCGC-AAA259I14</strain>
    </source>
</reference>
<keyword evidence="3" id="KW-1185">Reference proteome</keyword>
<protein>
    <submittedName>
        <fullName evidence="2">Uncharacterized protein</fullName>
    </submittedName>
</protein>
<comment type="caution">
    <text evidence="2">The sequence shown here is derived from an EMBL/GenBank/DDBJ whole genome shotgun (WGS) entry which is preliminary data.</text>
</comment>
<dbReference type="EMBL" id="LHXS01000034">
    <property type="protein sequence ID" value="KXA96941.1"/>
    <property type="molecule type" value="Genomic_DNA"/>
</dbReference>
<name>A0A133URT3_9EURY</name>
<dbReference type="AlphaFoldDB" id="A0A133URT3"/>
<evidence type="ECO:0000256" key="1">
    <source>
        <dbReference type="SAM" id="MobiDB-lite"/>
    </source>
</evidence>
<sequence>MRKSGALTVVTTGATPPKETPSRSRRLEFPGCSAAGAAGTSRSENLRVRGFRNQILEGVGTTDEDFEKDVAGALIDGEEKIRGILRENGWDTAYVDLKITAFIKTSDFERYKRVEFENETEKTVDE</sequence>
<dbReference type="Proteomes" id="UP000070414">
    <property type="component" value="Unassembled WGS sequence"/>
</dbReference>
<feature type="region of interest" description="Disordered" evidence="1">
    <location>
        <begin position="1"/>
        <end position="40"/>
    </location>
</feature>